<evidence type="ECO:0000256" key="1">
    <source>
        <dbReference type="ARBA" id="ARBA00010641"/>
    </source>
</evidence>
<dbReference type="PANTHER" id="PTHR43133:SF46">
    <property type="entry name" value="RNA POLYMERASE SIGMA-70 FACTOR ECF SUBFAMILY"/>
    <property type="match status" value="1"/>
</dbReference>
<dbReference type="NCBIfam" id="TIGR02937">
    <property type="entry name" value="sigma70-ECF"/>
    <property type="match status" value="1"/>
</dbReference>
<dbReference type="SUPFAM" id="SSF88946">
    <property type="entry name" value="Sigma2 domain of RNA polymerase sigma factors"/>
    <property type="match status" value="1"/>
</dbReference>
<dbReference type="GO" id="GO:0006352">
    <property type="term" value="P:DNA-templated transcription initiation"/>
    <property type="evidence" value="ECO:0007669"/>
    <property type="project" value="InterPro"/>
</dbReference>
<dbReference type="OrthoDB" id="665981at2"/>
<dbReference type="HOGENOM" id="CLU_047691_4_1_10"/>
<protein>
    <submittedName>
        <fullName evidence="7">RNA polymerase sigma-70 factor</fullName>
    </submittedName>
</protein>
<dbReference type="PANTHER" id="PTHR43133">
    <property type="entry name" value="RNA POLYMERASE ECF-TYPE SIGMA FACTO"/>
    <property type="match status" value="1"/>
</dbReference>
<evidence type="ECO:0000313" key="8">
    <source>
        <dbReference type="Proteomes" id="UP000000852"/>
    </source>
</evidence>
<dbReference type="GO" id="GO:0016987">
    <property type="term" value="F:sigma factor activity"/>
    <property type="evidence" value="ECO:0007669"/>
    <property type="project" value="UniProtKB-KW"/>
</dbReference>
<accession>C6Y1V1</accession>
<gene>
    <name evidence="7" type="ordered locus">Phep_2895</name>
</gene>
<dbReference type="STRING" id="485917.Phep_2895"/>
<keyword evidence="2" id="KW-0805">Transcription regulation</keyword>
<dbReference type="Gene3D" id="1.10.1740.10">
    <property type="match status" value="1"/>
</dbReference>
<dbReference type="InterPro" id="IPR013249">
    <property type="entry name" value="RNA_pol_sigma70_r4_t2"/>
</dbReference>
<organism evidence="7 8">
    <name type="scientific">Pedobacter heparinus (strain ATCC 13125 / DSM 2366 / CIP 104194 / JCM 7457 / NBRC 12017 / NCIMB 9290 / NRRL B-14731 / HIM 762-3)</name>
    <dbReference type="NCBI Taxonomy" id="485917"/>
    <lineage>
        <taxon>Bacteria</taxon>
        <taxon>Pseudomonadati</taxon>
        <taxon>Bacteroidota</taxon>
        <taxon>Sphingobacteriia</taxon>
        <taxon>Sphingobacteriales</taxon>
        <taxon>Sphingobacteriaceae</taxon>
        <taxon>Pedobacter</taxon>
    </lineage>
</organism>
<dbReference type="GO" id="GO:0003677">
    <property type="term" value="F:DNA binding"/>
    <property type="evidence" value="ECO:0007669"/>
    <property type="project" value="InterPro"/>
</dbReference>
<dbReference type="KEGG" id="phe:Phep_2895"/>
<dbReference type="InterPro" id="IPR007627">
    <property type="entry name" value="RNA_pol_sigma70_r2"/>
</dbReference>
<evidence type="ECO:0000259" key="5">
    <source>
        <dbReference type="Pfam" id="PF04542"/>
    </source>
</evidence>
<dbReference type="EMBL" id="CP001681">
    <property type="protein sequence ID" value="ACU05093.1"/>
    <property type="molecule type" value="Genomic_DNA"/>
</dbReference>
<dbReference type="NCBIfam" id="TIGR02985">
    <property type="entry name" value="Sig70_bacteroi1"/>
    <property type="match status" value="1"/>
</dbReference>
<dbReference type="InterPro" id="IPR013324">
    <property type="entry name" value="RNA_pol_sigma_r3/r4-like"/>
</dbReference>
<dbReference type="AlphaFoldDB" id="C6Y1V1"/>
<dbReference type="SUPFAM" id="SSF88659">
    <property type="entry name" value="Sigma3 and sigma4 domains of RNA polymerase sigma factors"/>
    <property type="match status" value="1"/>
</dbReference>
<dbReference type="eggNOG" id="COG1595">
    <property type="taxonomic scope" value="Bacteria"/>
</dbReference>
<reference evidence="7 8" key="1">
    <citation type="journal article" date="2009" name="Stand. Genomic Sci.">
        <title>Complete genome sequence of Pedobacter heparinus type strain (HIM 762-3).</title>
        <authorList>
            <person name="Han C."/>
            <person name="Spring S."/>
            <person name="Lapidus A."/>
            <person name="Del Rio T.G."/>
            <person name="Tice H."/>
            <person name="Copeland A."/>
            <person name="Cheng J.F."/>
            <person name="Lucas S."/>
            <person name="Chen F."/>
            <person name="Nolan M."/>
            <person name="Bruce D."/>
            <person name="Goodwin L."/>
            <person name="Pitluck S."/>
            <person name="Ivanova N."/>
            <person name="Mavromatis K."/>
            <person name="Mikhailova N."/>
            <person name="Pati A."/>
            <person name="Chen A."/>
            <person name="Palaniappan K."/>
            <person name="Land M."/>
            <person name="Hauser L."/>
            <person name="Chang Y.J."/>
            <person name="Jeffries C.C."/>
            <person name="Saunders E."/>
            <person name="Chertkov O."/>
            <person name="Brettin T."/>
            <person name="Goker M."/>
            <person name="Rohde M."/>
            <person name="Bristow J."/>
            <person name="Eisen J.A."/>
            <person name="Markowitz V."/>
            <person name="Hugenholtz P."/>
            <person name="Kyrpides N.C."/>
            <person name="Klenk H.P."/>
            <person name="Detter J.C."/>
        </authorList>
    </citation>
    <scope>NUCLEOTIDE SEQUENCE [LARGE SCALE GENOMIC DNA]</scope>
    <source>
        <strain evidence="8">ATCC 13125 / DSM 2366 / CIP 104194 / JCM 7457 / NBRC 12017 / NCIMB 9290 / NRRL B-14731 / HIM 762-3</strain>
    </source>
</reference>
<feature type="domain" description="RNA polymerase sigma factor 70 region 4 type 2" evidence="6">
    <location>
        <begin position="126"/>
        <end position="174"/>
    </location>
</feature>
<dbReference type="Pfam" id="PF04542">
    <property type="entry name" value="Sigma70_r2"/>
    <property type="match status" value="1"/>
</dbReference>
<evidence type="ECO:0000313" key="7">
    <source>
        <dbReference type="EMBL" id="ACU05093.1"/>
    </source>
</evidence>
<keyword evidence="3" id="KW-0731">Sigma factor</keyword>
<evidence type="ECO:0000256" key="2">
    <source>
        <dbReference type="ARBA" id="ARBA00023015"/>
    </source>
</evidence>
<name>C6Y1V1_PEDHD</name>
<dbReference type="InterPro" id="IPR013325">
    <property type="entry name" value="RNA_pol_sigma_r2"/>
</dbReference>
<dbReference type="InterPro" id="IPR039425">
    <property type="entry name" value="RNA_pol_sigma-70-like"/>
</dbReference>
<feature type="domain" description="RNA polymerase sigma-70 region 2" evidence="5">
    <location>
        <begin position="27"/>
        <end position="93"/>
    </location>
</feature>
<dbReference type="RefSeq" id="WP_015808703.1">
    <property type="nucleotide sequence ID" value="NC_013061.1"/>
</dbReference>
<sequence>MQEHLVFSDQELMEMIRKDDHHGFEMLYRRHWQKLYQSAFNICRDREICMDVCQEIFIWFWEHRNSVNLISTVHSYLLSAVKYKMISYIRKDKVKANFLEIAKSLPESYTIEENIQVKELQSFITQFVGTLPDKCGEIFKMSRNEHLSNKEIARKLGISEKTVENQITIALKKLKGSLGNLSCWFPLI</sequence>
<dbReference type="Gene3D" id="1.10.10.10">
    <property type="entry name" value="Winged helix-like DNA-binding domain superfamily/Winged helix DNA-binding domain"/>
    <property type="match status" value="1"/>
</dbReference>
<proteinExistence type="inferred from homology"/>
<evidence type="ECO:0000256" key="3">
    <source>
        <dbReference type="ARBA" id="ARBA00023082"/>
    </source>
</evidence>
<evidence type="ECO:0000259" key="6">
    <source>
        <dbReference type="Pfam" id="PF08281"/>
    </source>
</evidence>
<dbReference type="Pfam" id="PF08281">
    <property type="entry name" value="Sigma70_r4_2"/>
    <property type="match status" value="1"/>
</dbReference>
<dbReference type="InterPro" id="IPR036388">
    <property type="entry name" value="WH-like_DNA-bd_sf"/>
</dbReference>
<keyword evidence="4" id="KW-0804">Transcription</keyword>
<comment type="similarity">
    <text evidence="1">Belongs to the sigma-70 factor family. ECF subfamily.</text>
</comment>
<dbReference type="InterPro" id="IPR014327">
    <property type="entry name" value="RNA_pol_sigma70_bacteroid"/>
</dbReference>
<keyword evidence="8" id="KW-1185">Reference proteome</keyword>
<dbReference type="InterPro" id="IPR014284">
    <property type="entry name" value="RNA_pol_sigma-70_dom"/>
</dbReference>
<dbReference type="Proteomes" id="UP000000852">
    <property type="component" value="Chromosome"/>
</dbReference>
<evidence type="ECO:0000256" key="4">
    <source>
        <dbReference type="ARBA" id="ARBA00023163"/>
    </source>
</evidence>